<accession>A0ABT2VSC3</accession>
<dbReference type="InterPro" id="IPR044672">
    <property type="entry name" value="MOCS2A"/>
</dbReference>
<dbReference type="Gene3D" id="3.10.20.30">
    <property type="match status" value="1"/>
</dbReference>
<organism evidence="4 5">
    <name type="scientific">Alteromonas salexigens</name>
    <dbReference type="NCBI Taxonomy" id="2982530"/>
    <lineage>
        <taxon>Bacteria</taxon>
        <taxon>Pseudomonadati</taxon>
        <taxon>Pseudomonadota</taxon>
        <taxon>Gammaproteobacteria</taxon>
        <taxon>Alteromonadales</taxon>
        <taxon>Alteromonadaceae</taxon>
        <taxon>Alteromonas/Salinimonas group</taxon>
        <taxon>Alteromonas</taxon>
    </lineage>
</organism>
<reference evidence="5" key="1">
    <citation type="submission" date="2023-07" db="EMBL/GenBank/DDBJ databases">
        <title>Study on multiphase classification of strain Alteromonas salexigens isolated from the Yellow Sea.</title>
        <authorList>
            <person name="Sun L."/>
        </authorList>
    </citation>
    <scope>NUCLEOTIDE SEQUENCE [LARGE SCALE GENOMIC DNA]</scope>
    <source>
        <strain evidence="5">ASW11-19</strain>
    </source>
</reference>
<name>A0ABT2VSC3_9ALTE</name>
<protein>
    <recommendedName>
        <fullName evidence="3">Molybdopterin synthase sulfur carrier subunit</fullName>
    </recommendedName>
</protein>
<comment type="caution">
    <text evidence="4">The sequence shown here is derived from an EMBL/GenBank/DDBJ whole genome shotgun (WGS) entry which is preliminary data.</text>
</comment>
<dbReference type="InterPro" id="IPR016155">
    <property type="entry name" value="Mopterin_synth/thiamin_S_b"/>
</dbReference>
<dbReference type="PANTHER" id="PTHR33359:SF1">
    <property type="entry name" value="MOLYBDOPTERIN SYNTHASE SULFUR CARRIER SUBUNIT"/>
    <property type="match status" value="1"/>
</dbReference>
<dbReference type="InterPro" id="IPR012675">
    <property type="entry name" value="Beta-grasp_dom_sf"/>
</dbReference>
<dbReference type="EMBL" id="JAOTJC010000013">
    <property type="protein sequence ID" value="MCU7555818.1"/>
    <property type="molecule type" value="Genomic_DNA"/>
</dbReference>
<dbReference type="RefSeq" id="WP_262995864.1">
    <property type="nucleotide sequence ID" value="NZ_JAOTJC010000013.1"/>
</dbReference>
<evidence type="ECO:0000256" key="3">
    <source>
        <dbReference type="ARBA" id="ARBA00024247"/>
    </source>
</evidence>
<dbReference type="Pfam" id="PF02597">
    <property type="entry name" value="ThiS"/>
    <property type="match status" value="1"/>
</dbReference>
<evidence type="ECO:0000313" key="4">
    <source>
        <dbReference type="EMBL" id="MCU7555818.1"/>
    </source>
</evidence>
<comment type="similarity">
    <text evidence="2">Belongs to the MoaD family.</text>
</comment>
<evidence type="ECO:0000313" key="5">
    <source>
        <dbReference type="Proteomes" id="UP001209257"/>
    </source>
</evidence>
<keyword evidence="1" id="KW-0547">Nucleotide-binding</keyword>
<dbReference type="PANTHER" id="PTHR33359">
    <property type="entry name" value="MOLYBDOPTERIN SYNTHASE SULFUR CARRIER SUBUNIT"/>
    <property type="match status" value="1"/>
</dbReference>
<keyword evidence="5" id="KW-1185">Reference proteome</keyword>
<sequence>MQVSVQFFAQLREQLGCQRVRIEVTDPASMKDVKDALARHFPDQADVFDSPLLMACNQQLVDGSHQVNASDELALFPPVTGG</sequence>
<dbReference type="CDD" id="cd00754">
    <property type="entry name" value="Ubl_MoaD"/>
    <property type="match status" value="1"/>
</dbReference>
<dbReference type="SUPFAM" id="SSF54285">
    <property type="entry name" value="MoaD/ThiS"/>
    <property type="match status" value="1"/>
</dbReference>
<evidence type="ECO:0000256" key="1">
    <source>
        <dbReference type="ARBA" id="ARBA00022741"/>
    </source>
</evidence>
<dbReference type="Proteomes" id="UP001209257">
    <property type="component" value="Unassembled WGS sequence"/>
</dbReference>
<gene>
    <name evidence="4" type="primary">moaD</name>
    <name evidence="4" type="ORF">OCL06_14605</name>
</gene>
<dbReference type="NCBIfam" id="TIGR01682">
    <property type="entry name" value="moaD"/>
    <property type="match status" value="1"/>
</dbReference>
<evidence type="ECO:0000256" key="2">
    <source>
        <dbReference type="ARBA" id="ARBA00024200"/>
    </source>
</evidence>
<proteinExistence type="inferred from homology"/>
<dbReference type="InterPro" id="IPR003749">
    <property type="entry name" value="ThiS/MoaD-like"/>
</dbReference>